<organism evidence="2 3">
    <name type="scientific">Streptomyces poonensis</name>
    <dbReference type="NCBI Taxonomy" id="68255"/>
    <lineage>
        <taxon>Bacteria</taxon>
        <taxon>Bacillati</taxon>
        <taxon>Actinomycetota</taxon>
        <taxon>Actinomycetes</taxon>
        <taxon>Kitasatosporales</taxon>
        <taxon>Streptomycetaceae</taxon>
        <taxon>Streptomyces</taxon>
    </lineage>
</organism>
<evidence type="ECO:0000313" key="3">
    <source>
        <dbReference type="Proteomes" id="UP000622166"/>
    </source>
</evidence>
<feature type="transmembrane region" description="Helical" evidence="1">
    <location>
        <begin position="65"/>
        <end position="86"/>
    </location>
</feature>
<comment type="caution">
    <text evidence="2">The sequence shown here is derived from an EMBL/GenBank/DDBJ whole genome shotgun (WGS) entry which is preliminary data.</text>
</comment>
<feature type="transmembrane region" description="Helical" evidence="1">
    <location>
        <begin position="41"/>
        <end position="59"/>
    </location>
</feature>
<keyword evidence="1" id="KW-0472">Membrane</keyword>
<keyword evidence="1" id="KW-1133">Transmembrane helix</keyword>
<keyword evidence="1" id="KW-0812">Transmembrane</keyword>
<reference evidence="2" key="1">
    <citation type="journal article" date="2014" name="Int. J. Syst. Evol. Microbiol.">
        <title>Complete genome sequence of Corynebacterium casei LMG S-19264T (=DSM 44701T), isolated from a smear-ripened cheese.</title>
        <authorList>
            <consortium name="US DOE Joint Genome Institute (JGI-PGF)"/>
            <person name="Walter F."/>
            <person name="Albersmeier A."/>
            <person name="Kalinowski J."/>
            <person name="Ruckert C."/>
        </authorList>
    </citation>
    <scope>NUCLEOTIDE SEQUENCE</scope>
    <source>
        <strain evidence="2">JCM 4815</strain>
    </source>
</reference>
<protein>
    <submittedName>
        <fullName evidence="2">Uncharacterized protein</fullName>
    </submittedName>
</protein>
<proteinExistence type="predicted"/>
<dbReference type="EMBL" id="BMVW01000022">
    <property type="protein sequence ID" value="GGZ39224.1"/>
    <property type="molecule type" value="Genomic_DNA"/>
</dbReference>
<dbReference type="RefSeq" id="WP_189866401.1">
    <property type="nucleotide sequence ID" value="NZ_BMVW01000022.1"/>
</dbReference>
<keyword evidence="3" id="KW-1185">Reference proteome</keyword>
<sequence>MNTSQIRDVAAAETAPAPYSTDGTDFRGALKYYYGVALKKFAKWGIPWVILWAQMFAWPMEYRGYMLPFSIVGMIGFVFTVFLFGGRMRLTWRCSRVFRAYPLVFRGPVEKVKLERPLRFHLRFGKQAEQLPTLLAKEPLGLNRWPEGIANGVWFAGDDPFGGAAIVPGTGELLFMQPSEWGLSAKERDTAGEVRIKQAKRAGIKKAVSYR</sequence>
<evidence type="ECO:0000256" key="1">
    <source>
        <dbReference type="SAM" id="Phobius"/>
    </source>
</evidence>
<dbReference type="Proteomes" id="UP000622166">
    <property type="component" value="Unassembled WGS sequence"/>
</dbReference>
<reference evidence="2" key="2">
    <citation type="submission" date="2020-09" db="EMBL/GenBank/DDBJ databases">
        <authorList>
            <person name="Sun Q."/>
            <person name="Ohkuma M."/>
        </authorList>
    </citation>
    <scope>NUCLEOTIDE SEQUENCE</scope>
    <source>
        <strain evidence="2">JCM 4815</strain>
    </source>
</reference>
<gene>
    <name evidence="2" type="ORF">GCM10010365_69970</name>
</gene>
<accession>A0A918QBX3</accession>
<dbReference type="AlphaFoldDB" id="A0A918QBX3"/>
<evidence type="ECO:0000313" key="2">
    <source>
        <dbReference type="EMBL" id="GGZ39224.1"/>
    </source>
</evidence>
<name>A0A918QBX3_9ACTN</name>